<dbReference type="PANTHER" id="PTHR39339">
    <property type="entry name" value="SLR1444 PROTEIN"/>
    <property type="match status" value="1"/>
</dbReference>
<evidence type="ECO:0000259" key="1">
    <source>
        <dbReference type="PROSITE" id="PS51708"/>
    </source>
</evidence>
<evidence type="ECO:0000313" key="3">
    <source>
        <dbReference type="Proteomes" id="UP000334923"/>
    </source>
</evidence>
<dbReference type="Pfam" id="PF05235">
    <property type="entry name" value="CHAD"/>
    <property type="match status" value="1"/>
</dbReference>
<dbReference type="PROSITE" id="PS51708">
    <property type="entry name" value="CHAD"/>
    <property type="match status" value="1"/>
</dbReference>
<feature type="domain" description="CHAD" evidence="1">
    <location>
        <begin position="1"/>
        <end position="273"/>
    </location>
</feature>
<organism evidence="2 3">
    <name type="scientific">Methylacidimicrobium tartarophylax</name>
    <dbReference type="NCBI Taxonomy" id="1041768"/>
    <lineage>
        <taxon>Bacteria</taxon>
        <taxon>Pseudomonadati</taxon>
        <taxon>Verrucomicrobiota</taxon>
        <taxon>Methylacidimicrobium</taxon>
    </lineage>
</organism>
<dbReference type="PANTHER" id="PTHR39339:SF1">
    <property type="entry name" value="CHAD DOMAIN-CONTAINING PROTEIN"/>
    <property type="match status" value="1"/>
</dbReference>
<dbReference type="InterPro" id="IPR038186">
    <property type="entry name" value="CHAD_dom_sf"/>
</dbReference>
<gene>
    <name evidence="2" type="ORF">MAMT_00510</name>
</gene>
<accession>A0A5E6M770</accession>
<dbReference type="SMART" id="SM00880">
    <property type="entry name" value="CHAD"/>
    <property type="match status" value="1"/>
</dbReference>
<protein>
    <recommendedName>
        <fullName evidence="1">CHAD domain-containing protein</fullName>
    </recommendedName>
</protein>
<dbReference type="Gene3D" id="1.40.20.10">
    <property type="entry name" value="CHAD domain"/>
    <property type="match status" value="1"/>
</dbReference>
<dbReference type="AlphaFoldDB" id="A0A5E6M770"/>
<sequence>MTKGSGSAARWKVAIRRQTRSEKSLSLAEEVHQIRVLAKKLRAYLRLLRGSVPGKLVPLEEKRIKRIAGNLGRARDEEICRQILQWLAAKGDKEIWRKRVRAALVHCPEPAAGALDRRKLVQARKGIEARRLRLFALLDEHPAQEGKLEELLKKEYGKSRRGLREALREGSPEAFHQWRKRVKRLGYQTAMFCPSSRRTLARLETKFLRLGSLLGRLHDLHVLKARIERRAVPTERKLVSLVDDWTARYQKKAIRKGRRCFRISKGKFLSLLQ</sequence>
<dbReference type="EMBL" id="CABFVA020000016">
    <property type="protein sequence ID" value="VVM05212.1"/>
    <property type="molecule type" value="Genomic_DNA"/>
</dbReference>
<keyword evidence="3" id="KW-1185">Reference proteome</keyword>
<evidence type="ECO:0000313" key="2">
    <source>
        <dbReference type="EMBL" id="VVM05212.1"/>
    </source>
</evidence>
<dbReference type="InterPro" id="IPR007899">
    <property type="entry name" value="CHAD_dom"/>
</dbReference>
<name>A0A5E6M770_9BACT</name>
<reference evidence="2 3" key="1">
    <citation type="submission" date="2019-09" db="EMBL/GenBank/DDBJ databases">
        <authorList>
            <person name="Cremers G."/>
        </authorList>
    </citation>
    <scope>NUCLEOTIDE SEQUENCE [LARGE SCALE GENOMIC DNA]</scope>
    <source>
        <strain evidence="2">4A</strain>
    </source>
</reference>
<proteinExistence type="predicted"/>
<dbReference type="Proteomes" id="UP000334923">
    <property type="component" value="Unassembled WGS sequence"/>
</dbReference>